<sequence>MAIDKARGLFVTVGVALPNDDEDKSEDEGSNGEEDDDDGEGEVAEGAKRDSQTLQSERDDTNRDQLQTLGDQVEKLGISDAETVEPPSFDKILGEPMQDTSYRQTLFDSHSIDNDLRGVAFLLETYKDDPFISWRNKEGGNCVSLAATEGHDMMIQFLHTKGGDLNNTDNRGRTPLMEAALWGRLKAVNYLLEHGADPRAKDRKGRGAYFYSRPSRRTARMREKFSHYPESGEAETNRRIIAIKLQIFEPIIATEETVSSSSSNEPKRGHFVMETTDWSIQIGFYEQSIAYNVPDWNKTVARLDRGMLFPVVSAASGWRTDFAVEHILDNRLWRDHVFELCQLIGYALPEDDYDEPRWPGSFNASHAEKKLMAYYINQHVILPSALFGAGAGDQPEKWVQQDLRLQHLATLCPRVPTVQASIRVSRAICSDSTVSSNFPGYTEKRRAAGSEVKIKCFHEEPPTKAMGGKEIEPLVFKLCESTDIAGIPAKYAGIRKFTSEYDRGHIAVSDFLETLI</sequence>
<gene>
    <name evidence="6" type="ORF">Sste5346_000150</name>
</gene>
<protein>
    <recommendedName>
        <fullName evidence="5">Single-strand DNA deaminase toxin A-like C-terminal domain-containing protein</fullName>
    </recommendedName>
</protein>
<feature type="compositionally biased region" description="Basic and acidic residues" evidence="4">
    <location>
        <begin position="45"/>
        <end position="63"/>
    </location>
</feature>
<evidence type="ECO:0000256" key="1">
    <source>
        <dbReference type="ARBA" id="ARBA00022737"/>
    </source>
</evidence>
<dbReference type="InterPro" id="IPR057517">
    <property type="entry name" value="SsdA-like_C"/>
</dbReference>
<evidence type="ECO:0000313" key="7">
    <source>
        <dbReference type="Proteomes" id="UP001583186"/>
    </source>
</evidence>
<keyword evidence="2 3" id="KW-0040">ANK repeat</keyword>
<feature type="domain" description="Single-strand DNA deaminase toxin A-like C-terminal" evidence="5">
    <location>
        <begin position="313"/>
        <end position="372"/>
    </location>
</feature>
<dbReference type="SMART" id="SM00248">
    <property type="entry name" value="ANK"/>
    <property type="match status" value="2"/>
</dbReference>
<keyword evidence="7" id="KW-1185">Reference proteome</keyword>
<dbReference type="InterPro" id="IPR036770">
    <property type="entry name" value="Ankyrin_rpt-contain_sf"/>
</dbReference>
<evidence type="ECO:0000313" key="6">
    <source>
        <dbReference type="EMBL" id="KAL1903522.1"/>
    </source>
</evidence>
<dbReference type="SUPFAM" id="SSF48403">
    <property type="entry name" value="Ankyrin repeat"/>
    <property type="match status" value="1"/>
</dbReference>
<dbReference type="PROSITE" id="PS50088">
    <property type="entry name" value="ANK_REPEAT"/>
    <property type="match status" value="2"/>
</dbReference>
<name>A0ABR3ZTU8_9PEZI</name>
<dbReference type="Gene3D" id="1.25.40.20">
    <property type="entry name" value="Ankyrin repeat-containing domain"/>
    <property type="match status" value="1"/>
</dbReference>
<dbReference type="PROSITE" id="PS50297">
    <property type="entry name" value="ANK_REP_REGION"/>
    <property type="match status" value="1"/>
</dbReference>
<feature type="repeat" description="ANK" evidence="3">
    <location>
        <begin position="138"/>
        <end position="170"/>
    </location>
</feature>
<dbReference type="Pfam" id="PF24120">
    <property type="entry name" value="SsdA_C"/>
    <property type="match status" value="1"/>
</dbReference>
<organism evidence="6 7">
    <name type="scientific">Sporothrix stenoceras</name>
    <dbReference type="NCBI Taxonomy" id="5173"/>
    <lineage>
        <taxon>Eukaryota</taxon>
        <taxon>Fungi</taxon>
        <taxon>Dikarya</taxon>
        <taxon>Ascomycota</taxon>
        <taxon>Pezizomycotina</taxon>
        <taxon>Sordariomycetes</taxon>
        <taxon>Sordariomycetidae</taxon>
        <taxon>Ophiostomatales</taxon>
        <taxon>Ophiostomataceae</taxon>
        <taxon>Sporothrix</taxon>
    </lineage>
</organism>
<keyword evidence="1" id="KW-0677">Repeat</keyword>
<proteinExistence type="predicted"/>
<evidence type="ECO:0000256" key="3">
    <source>
        <dbReference type="PROSITE-ProRule" id="PRU00023"/>
    </source>
</evidence>
<feature type="repeat" description="ANK" evidence="3">
    <location>
        <begin position="171"/>
        <end position="203"/>
    </location>
</feature>
<evidence type="ECO:0000256" key="2">
    <source>
        <dbReference type="ARBA" id="ARBA00023043"/>
    </source>
</evidence>
<dbReference type="PANTHER" id="PTHR24171">
    <property type="entry name" value="ANKYRIN REPEAT DOMAIN-CONTAINING PROTEIN 39-RELATED"/>
    <property type="match status" value="1"/>
</dbReference>
<dbReference type="InterPro" id="IPR002110">
    <property type="entry name" value="Ankyrin_rpt"/>
</dbReference>
<feature type="region of interest" description="Disordered" evidence="4">
    <location>
        <begin position="1"/>
        <end position="95"/>
    </location>
</feature>
<dbReference type="Pfam" id="PF12796">
    <property type="entry name" value="Ank_2"/>
    <property type="match status" value="1"/>
</dbReference>
<reference evidence="6 7" key="1">
    <citation type="journal article" date="2024" name="IMA Fungus">
        <title>IMA Genome - F19 : A genome assembly and annotation guide to empower mycologists, including annotated draft genome sequences of Ceratocystis pirilliformis, Diaporthe australafricana, Fusarium ophioides, Paecilomyces lecythidis, and Sporothrix stenoceras.</title>
        <authorList>
            <person name="Aylward J."/>
            <person name="Wilson A.M."/>
            <person name="Visagie C.M."/>
            <person name="Spraker J."/>
            <person name="Barnes I."/>
            <person name="Buitendag C."/>
            <person name="Ceriani C."/>
            <person name="Del Mar Angel L."/>
            <person name="du Plessis D."/>
            <person name="Fuchs T."/>
            <person name="Gasser K."/>
            <person name="Kramer D."/>
            <person name="Li W."/>
            <person name="Munsamy K."/>
            <person name="Piso A."/>
            <person name="Price J.L."/>
            <person name="Sonnekus B."/>
            <person name="Thomas C."/>
            <person name="van der Nest A."/>
            <person name="van Dijk A."/>
            <person name="van Heerden A."/>
            <person name="van Vuuren N."/>
            <person name="Yilmaz N."/>
            <person name="Duong T.A."/>
            <person name="van der Merwe N.A."/>
            <person name="Wingfield M.J."/>
            <person name="Wingfield B.D."/>
        </authorList>
    </citation>
    <scope>NUCLEOTIDE SEQUENCE [LARGE SCALE GENOMIC DNA]</scope>
    <source>
        <strain evidence="6 7">CMW 5346</strain>
    </source>
</reference>
<evidence type="ECO:0000256" key="4">
    <source>
        <dbReference type="SAM" id="MobiDB-lite"/>
    </source>
</evidence>
<dbReference type="EMBL" id="JAWCUI010000001">
    <property type="protein sequence ID" value="KAL1903522.1"/>
    <property type="molecule type" value="Genomic_DNA"/>
</dbReference>
<accession>A0ABR3ZTU8</accession>
<dbReference type="PANTHER" id="PTHR24171:SF9">
    <property type="entry name" value="ANKYRIN REPEAT DOMAIN-CONTAINING PROTEIN 39"/>
    <property type="match status" value="1"/>
</dbReference>
<comment type="caution">
    <text evidence="6">The sequence shown here is derived from an EMBL/GenBank/DDBJ whole genome shotgun (WGS) entry which is preliminary data.</text>
</comment>
<feature type="compositionally biased region" description="Acidic residues" evidence="4">
    <location>
        <begin position="19"/>
        <end position="43"/>
    </location>
</feature>
<evidence type="ECO:0000259" key="5">
    <source>
        <dbReference type="Pfam" id="PF24120"/>
    </source>
</evidence>
<dbReference type="Proteomes" id="UP001583186">
    <property type="component" value="Unassembled WGS sequence"/>
</dbReference>